<dbReference type="NCBIfam" id="TIGR03619">
    <property type="entry name" value="F420_Rv2161c"/>
    <property type="match status" value="1"/>
</dbReference>
<keyword evidence="4" id="KW-0503">Monooxygenase</keyword>
<accession>A0ABS5L0R9</accession>
<name>A0ABS5L0R9_9ACTN</name>
<evidence type="ECO:0000256" key="4">
    <source>
        <dbReference type="ARBA" id="ARBA00023033"/>
    </source>
</evidence>
<keyword evidence="1" id="KW-0285">Flavoprotein</keyword>
<evidence type="ECO:0000313" key="7">
    <source>
        <dbReference type="Proteomes" id="UP000730482"/>
    </source>
</evidence>
<dbReference type="GO" id="GO:0016491">
    <property type="term" value="F:oxidoreductase activity"/>
    <property type="evidence" value="ECO:0007669"/>
    <property type="project" value="UniProtKB-KW"/>
</dbReference>
<gene>
    <name evidence="6" type="ORF">KGQ19_34215</name>
</gene>
<dbReference type="EMBL" id="JAAFYZ010000162">
    <property type="protein sequence ID" value="MBS2551931.1"/>
    <property type="molecule type" value="Genomic_DNA"/>
</dbReference>
<dbReference type="SUPFAM" id="SSF51679">
    <property type="entry name" value="Bacterial luciferase-like"/>
    <property type="match status" value="1"/>
</dbReference>
<dbReference type="Gene3D" id="3.20.20.30">
    <property type="entry name" value="Luciferase-like domain"/>
    <property type="match status" value="1"/>
</dbReference>
<dbReference type="Pfam" id="PF00296">
    <property type="entry name" value="Bac_luciferase"/>
    <property type="match status" value="1"/>
</dbReference>
<keyword evidence="3 6" id="KW-0560">Oxidoreductase</keyword>
<organism evidence="6 7">
    <name type="scientific">Catenulispora pinistramenti</name>
    <dbReference type="NCBI Taxonomy" id="2705254"/>
    <lineage>
        <taxon>Bacteria</taxon>
        <taxon>Bacillati</taxon>
        <taxon>Actinomycetota</taxon>
        <taxon>Actinomycetes</taxon>
        <taxon>Catenulisporales</taxon>
        <taxon>Catenulisporaceae</taxon>
        <taxon>Catenulispora</taxon>
    </lineage>
</organism>
<evidence type="ECO:0000256" key="1">
    <source>
        <dbReference type="ARBA" id="ARBA00022630"/>
    </source>
</evidence>
<comment type="caution">
    <text evidence="6">The sequence shown here is derived from an EMBL/GenBank/DDBJ whole genome shotgun (WGS) entry which is preliminary data.</text>
</comment>
<dbReference type="InterPro" id="IPR019921">
    <property type="entry name" value="Lucif-like_OxRdtase_Rv2161c"/>
</dbReference>
<reference evidence="6 7" key="1">
    <citation type="submission" date="2020-02" db="EMBL/GenBank/DDBJ databases">
        <title>Acidophilic actinobacteria isolated from forest soil.</title>
        <authorList>
            <person name="Golinska P."/>
        </authorList>
    </citation>
    <scope>NUCLEOTIDE SEQUENCE [LARGE SCALE GENOMIC DNA]</scope>
    <source>
        <strain evidence="6 7">NL8</strain>
    </source>
</reference>
<keyword evidence="2" id="KW-0288">FMN</keyword>
<dbReference type="PANTHER" id="PTHR42847:SF4">
    <property type="entry name" value="ALKANESULFONATE MONOOXYGENASE-RELATED"/>
    <property type="match status" value="1"/>
</dbReference>
<proteinExistence type="predicted"/>
<dbReference type="PANTHER" id="PTHR42847">
    <property type="entry name" value="ALKANESULFONATE MONOOXYGENASE"/>
    <property type="match status" value="1"/>
</dbReference>
<dbReference type="InterPro" id="IPR011251">
    <property type="entry name" value="Luciferase-like_dom"/>
</dbReference>
<protein>
    <submittedName>
        <fullName evidence="6">TIGR03619 family F420-dependent LLM class oxidoreductase</fullName>
        <ecNumber evidence="6">1.-.-.-</ecNumber>
    </submittedName>
</protein>
<dbReference type="Proteomes" id="UP000730482">
    <property type="component" value="Unassembled WGS sequence"/>
</dbReference>
<dbReference type="InterPro" id="IPR036661">
    <property type="entry name" value="Luciferase-like_sf"/>
</dbReference>
<dbReference type="InterPro" id="IPR050172">
    <property type="entry name" value="SsuD_RutA_monooxygenase"/>
</dbReference>
<evidence type="ECO:0000256" key="2">
    <source>
        <dbReference type="ARBA" id="ARBA00022643"/>
    </source>
</evidence>
<evidence type="ECO:0000313" key="6">
    <source>
        <dbReference type="EMBL" id="MBS2551931.1"/>
    </source>
</evidence>
<sequence length="289" mass="31454">MTSEMPTFALSYATPFFGPDPDRLVAVAKQAEACGFEGFYVPEHVALYRGARIGAWEMPTDLQYLDPLDILTFVAAHTERLLLGTSVLLLPYHHPVTLAKRLATIDTLSRGRMRLLTIGVGGLPGEAAAVGVDYTTRGRRADEAIEVLRRLWTEDENGATFHGEFFDFDSIFSYPKPLIESGLPIHVGGSSPAAARRAGRVGDGWLPGGTLKEDERQALWELVKSTAREAGRDPEAIAYARMGSMEMTAEGVEKMVAQGVTRIIVAAPAGEPEEQCAELAEFASRFGLR</sequence>
<dbReference type="RefSeq" id="WP_212017039.1">
    <property type="nucleotide sequence ID" value="NZ_JAAFYZ010000162.1"/>
</dbReference>
<keyword evidence="7" id="KW-1185">Reference proteome</keyword>
<evidence type="ECO:0000256" key="3">
    <source>
        <dbReference type="ARBA" id="ARBA00023002"/>
    </source>
</evidence>
<evidence type="ECO:0000259" key="5">
    <source>
        <dbReference type="Pfam" id="PF00296"/>
    </source>
</evidence>
<dbReference type="EC" id="1.-.-.-" evidence="6"/>
<feature type="domain" description="Luciferase-like" evidence="5">
    <location>
        <begin position="19"/>
        <end position="240"/>
    </location>
</feature>